<dbReference type="Proteomes" id="UP001140502">
    <property type="component" value="Unassembled WGS sequence"/>
</dbReference>
<comment type="caution">
    <text evidence="1">The sequence shown here is derived from an EMBL/GenBank/DDBJ whole genome shotgun (WGS) entry which is preliminary data.</text>
</comment>
<evidence type="ECO:0000313" key="1">
    <source>
        <dbReference type="EMBL" id="KAJ4312115.1"/>
    </source>
</evidence>
<organism evidence="1 2">
    <name type="scientific">Fusarium piperis</name>
    <dbReference type="NCBI Taxonomy" id="1435070"/>
    <lineage>
        <taxon>Eukaryota</taxon>
        <taxon>Fungi</taxon>
        <taxon>Dikarya</taxon>
        <taxon>Ascomycota</taxon>
        <taxon>Pezizomycotina</taxon>
        <taxon>Sordariomycetes</taxon>
        <taxon>Hypocreomycetidae</taxon>
        <taxon>Hypocreales</taxon>
        <taxon>Nectriaceae</taxon>
        <taxon>Fusarium</taxon>
        <taxon>Fusarium solani species complex</taxon>
    </lineage>
</organism>
<proteinExistence type="predicted"/>
<name>A0A9W9BIW5_9HYPO</name>
<evidence type="ECO:0000313" key="2">
    <source>
        <dbReference type="Proteomes" id="UP001140502"/>
    </source>
</evidence>
<gene>
    <name evidence="1" type="ORF">N0V84_010093</name>
</gene>
<dbReference type="EMBL" id="JAPEUR010000304">
    <property type="protein sequence ID" value="KAJ4312115.1"/>
    <property type="molecule type" value="Genomic_DNA"/>
</dbReference>
<protein>
    <submittedName>
        <fullName evidence="1">Uncharacterized protein</fullName>
    </submittedName>
</protein>
<dbReference type="AlphaFoldDB" id="A0A9W9BIW5"/>
<reference evidence="1" key="1">
    <citation type="submission" date="2022-10" db="EMBL/GenBank/DDBJ databases">
        <title>Tapping the CABI collections for fungal endophytes: first genome assemblies for Collariella, Neodidymelliopsis, Ascochyta clinopodiicola, Didymella pomorum, Didymosphaeria variabile, Neocosmospora piperis and Neocucurbitaria cava.</title>
        <authorList>
            <person name="Hill R."/>
        </authorList>
    </citation>
    <scope>NUCLEOTIDE SEQUENCE</scope>
    <source>
        <strain evidence="1">IMI 366586</strain>
    </source>
</reference>
<keyword evidence="2" id="KW-1185">Reference proteome</keyword>
<dbReference type="OrthoDB" id="4177740at2759"/>
<accession>A0A9W9BIW5</accession>
<sequence>MSTSQEQHGSKHLRYAIRRQEFRQLCTMQRRLDKLYKITEFDNDALARISITRGSAFNIDDDDDPIDLDPRFFLPSLIENMEYEPINNHLIRKES</sequence>